<dbReference type="Pfam" id="PF07690">
    <property type="entry name" value="MFS_1"/>
    <property type="match status" value="1"/>
</dbReference>
<feature type="transmembrane region" description="Helical" evidence="7">
    <location>
        <begin position="165"/>
        <end position="186"/>
    </location>
</feature>
<evidence type="ECO:0000256" key="2">
    <source>
        <dbReference type="ARBA" id="ARBA00022448"/>
    </source>
</evidence>
<dbReference type="PROSITE" id="PS50850">
    <property type="entry name" value="MFS"/>
    <property type="match status" value="1"/>
</dbReference>
<dbReference type="Proteomes" id="UP000614200">
    <property type="component" value="Unassembled WGS sequence"/>
</dbReference>
<feature type="transmembrane region" description="Helical" evidence="7">
    <location>
        <begin position="287"/>
        <end position="304"/>
    </location>
</feature>
<gene>
    <name evidence="9" type="ORF">ISU02_10545</name>
</gene>
<reference evidence="9 10" key="1">
    <citation type="submission" date="2020-11" db="EMBL/GenBank/DDBJ databases">
        <title>Fusibacter basophilias sp. nov.</title>
        <authorList>
            <person name="Qiu D."/>
        </authorList>
    </citation>
    <scope>NUCLEOTIDE SEQUENCE [LARGE SCALE GENOMIC DNA]</scope>
    <source>
        <strain evidence="9 10">Q10-2</strain>
    </source>
</reference>
<feature type="transmembrane region" description="Helical" evidence="7">
    <location>
        <begin position="7"/>
        <end position="26"/>
    </location>
</feature>
<feature type="transmembrane region" description="Helical" evidence="7">
    <location>
        <begin position="352"/>
        <end position="372"/>
    </location>
</feature>
<keyword evidence="10" id="KW-1185">Reference proteome</keyword>
<organism evidence="9 10">
    <name type="scientific">Fusibacter ferrireducens</name>
    <dbReference type="NCBI Taxonomy" id="2785058"/>
    <lineage>
        <taxon>Bacteria</taxon>
        <taxon>Bacillati</taxon>
        <taxon>Bacillota</taxon>
        <taxon>Clostridia</taxon>
        <taxon>Eubacteriales</taxon>
        <taxon>Eubacteriales Family XII. Incertae Sedis</taxon>
        <taxon>Fusibacter</taxon>
    </lineage>
</organism>
<keyword evidence="4 7" id="KW-0812">Transmembrane</keyword>
<comment type="subcellular location">
    <subcellularLocation>
        <location evidence="1">Cell membrane</location>
        <topology evidence="1">Multi-pass membrane protein</topology>
    </subcellularLocation>
</comment>
<dbReference type="InterPro" id="IPR011701">
    <property type="entry name" value="MFS"/>
</dbReference>
<accession>A0ABR9ZSY5</accession>
<feature type="domain" description="Major facilitator superfamily (MFS) profile" evidence="8">
    <location>
        <begin position="7"/>
        <end position="401"/>
    </location>
</feature>
<keyword evidence="6 7" id="KW-0472">Membrane</keyword>
<dbReference type="RefSeq" id="WP_194701807.1">
    <property type="nucleotide sequence ID" value="NZ_JADKNH010000006.1"/>
</dbReference>
<evidence type="ECO:0000259" key="8">
    <source>
        <dbReference type="PROSITE" id="PS50850"/>
    </source>
</evidence>
<proteinExistence type="predicted"/>
<name>A0ABR9ZSY5_9FIRM</name>
<feature type="transmembrane region" description="Helical" evidence="7">
    <location>
        <begin position="81"/>
        <end position="101"/>
    </location>
</feature>
<dbReference type="SUPFAM" id="SSF103473">
    <property type="entry name" value="MFS general substrate transporter"/>
    <property type="match status" value="1"/>
</dbReference>
<dbReference type="PRINTS" id="PR01035">
    <property type="entry name" value="TCRTETA"/>
</dbReference>
<feature type="transmembrane region" description="Helical" evidence="7">
    <location>
        <begin position="378"/>
        <end position="396"/>
    </location>
</feature>
<dbReference type="Gene3D" id="1.20.1250.20">
    <property type="entry name" value="MFS general substrate transporter like domains"/>
    <property type="match status" value="1"/>
</dbReference>
<feature type="transmembrane region" description="Helical" evidence="7">
    <location>
        <begin position="46"/>
        <end position="69"/>
    </location>
</feature>
<dbReference type="InterPro" id="IPR036259">
    <property type="entry name" value="MFS_trans_sf"/>
</dbReference>
<evidence type="ECO:0000256" key="4">
    <source>
        <dbReference type="ARBA" id="ARBA00022692"/>
    </source>
</evidence>
<dbReference type="InterPro" id="IPR020846">
    <property type="entry name" value="MFS_dom"/>
</dbReference>
<evidence type="ECO:0000256" key="1">
    <source>
        <dbReference type="ARBA" id="ARBA00004651"/>
    </source>
</evidence>
<evidence type="ECO:0000256" key="6">
    <source>
        <dbReference type="ARBA" id="ARBA00023136"/>
    </source>
</evidence>
<evidence type="ECO:0000256" key="7">
    <source>
        <dbReference type="SAM" id="Phobius"/>
    </source>
</evidence>
<dbReference type="InterPro" id="IPR001958">
    <property type="entry name" value="Tet-R_TetA/multi-R_MdtG-like"/>
</dbReference>
<sequence length="406" mass="44912">MEQWKSNLYILWISQIISLTSFGFGLPFMPFYIQDLGVTDPTTLKLYTGLLSAAPAVTMAIMAPVWGILSDRYGRKLMIQRAMFTAFFIIGLMGMVGQVWQLLILRLLQGFFTGTVTASSTFVAANTPDNKLSYALGFLSSSTFIGYSLGPLIGGFVAEYFGYRVSFFLGAILMLVGAFFITFWLVEDKSSLKELSQRVKSAASGEKRELTYRKILTMSIALMLLMLFFHRIIRSVFTPFIPLYIQELMHTQEGTAAMTGLVNGFVGVMTTIAALFISRLGDRYNKFNLIALLLGLAIGVSLILNLSHSLYAFIGLYGVLFLLIGGIEPLITSMTAGLTAPEYRGSLFGLQGLVGSLGWMVSPAIGTYISIYVGIKNILWIGFVMLIINFLVISIIKYKNARTNYE</sequence>
<evidence type="ECO:0000256" key="3">
    <source>
        <dbReference type="ARBA" id="ARBA00022475"/>
    </source>
</evidence>
<dbReference type="PANTHER" id="PTHR43414">
    <property type="entry name" value="MULTIDRUG RESISTANCE PROTEIN MDTG"/>
    <property type="match status" value="1"/>
</dbReference>
<keyword evidence="2" id="KW-0813">Transport</keyword>
<keyword evidence="3" id="KW-1003">Cell membrane</keyword>
<keyword evidence="5 7" id="KW-1133">Transmembrane helix</keyword>
<evidence type="ECO:0000256" key="5">
    <source>
        <dbReference type="ARBA" id="ARBA00022989"/>
    </source>
</evidence>
<evidence type="ECO:0000313" key="9">
    <source>
        <dbReference type="EMBL" id="MBF4693563.1"/>
    </source>
</evidence>
<feature type="transmembrane region" description="Helical" evidence="7">
    <location>
        <begin position="254"/>
        <end position="275"/>
    </location>
</feature>
<evidence type="ECO:0000313" key="10">
    <source>
        <dbReference type="Proteomes" id="UP000614200"/>
    </source>
</evidence>
<dbReference type="EMBL" id="JADKNH010000006">
    <property type="protein sequence ID" value="MBF4693563.1"/>
    <property type="molecule type" value="Genomic_DNA"/>
</dbReference>
<comment type="caution">
    <text evidence="9">The sequence shown here is derived from an EMBL/GenBank/DDBJ whole genome shotgun (WGS) entry which is preliminary data.</text>
</comment>
<feature type="transmembrane region" description="Helical" evidence="7">
    <location>
        <begin position="132"/>
        <end position="153"/>
    </location>
</feature>
<protein>
    <submittedName>
        <fullName evidence="9">MFS transporter</fullName>
    </submittedName>
</protein>
<feature type="transmembrane region" description="Helical" evidence="7">
    <location>
        <begin position="215"/>
        <end position="234"/>
    </location>
</feature>
<dbReference type="PANTHER" id="PTHR43414:SF6">
    <property type="entry name" value="MULTIDRUG RESISTANCE PROTEIN MDTG"/>
    <property type="match status" value="1"/>
</dbReference>
<feature type="transmembrane region" description="Helical" evidence="7">
    <location>
        <begin position="310"/>
        <end position="331"/>
    </location>
</feature>